<gene>
    <name evidence="1" type="ORF">RchiOBHm_Chr5g0051571</name>
</gene>
<accession>A0A2P6QFE2</accession>
<dbReference type="AlphaFoldDB" id="A0A2P6QFE2"/>
<name>A0A2P6QFE2_ROSCH</name>
<dbReference type="Proteomes" id="UP000238479">
    <property type="component" value="Chromosome 5"/>
</dbReference>
<keyword evidence="2" id="KW-1185">Reference proteome</keyword>
<comment type="caution">
    <text evidence="1">The sequence shown here is derived from an EMBL/GenBank/DDBJ whole genome shotgun (WGS) entry which is preliminary data.</text>
</comment>
<dbReference type="Gramene" id="PRQ32903">
    <property type="protein sequence ID" value="PRQ32903"/>
    <property type="gene ID" value="RchiOBHm_Chr5g0051571"/>
</dbReference>
<evidence type="ECO:0000313" key="2">
    <source>
        <dbReference type="Proteomes" id="UP000238479"/>
    </source>
</evidence>
<evidence type="ECO:0000313" key="1">
    <source>
        <dbReference type="EMBL" id="PRQ32903.1"/>
    </source>
</evidence>
<reference evidence="1 2" key="1">
    <citation type="journal article" date="2018" name="Nat. Genet.">
        <title>The Rosa genome provides new insights in the design of modern roses.</title>
        <authorList>
            <person name="Bendahmane M."/>
        </authorList>
    </citation>
    <scope>NUCLEOTIDE SEQUENCE [LARGE SCALE GENOMIC DNA]</scope>
    <source>
        <strain evidence="2">cv. Old Blush</strain>
    </source>
</reference>
<protein>
    <submittedName>
        <fullName evidence="1">Uncharacterized protein</fullName>
    </submittedName>
</protein>
<proteinExistence type="predicted"/>
<organism evidence="1 2">
    <name type="scientific">Rosa chinensis</name>
    <name type="common">China rose</name>
    <dbReference type="NCBI Taxonomy" id="74649"/>
    <lineage>
        <taxon>Eukaryota</taxon>
        <taxon>Viridiplantae</taxon>
        <taxon>Streptophyta</taxon>
        <taxon>Embryophyta</taxon>
        <taxon>Tracheophyta</taxon>
        <taxon>Spermatophyta</taxon>
        <taxon>Magnoliopsida</taxon>
        <taxon>eudicotyledons</taxon>
        <taxon>Gunneridae</taxon>
        <taxon>Pentapetalae</taxon>
        <taxon>rosids</taxon>
        <taxon>fabids</taxon>
        <taxon>Rosales</taxon>
        <taxon>Rosaceae</taxon>
        <taxon>Rosoideae</taxon>
        <taxon>Rosoideae incertae sedis</taxon>
        <taxon>Rosa</taxon>
    </lineage>
</organism>
<sequence>MIWSAFLTQEASYFIVYKPLTFLFKTGLSSPYSSPIPLAWLPPQSSEPSLSLSNSLLISIMQQKSNKIRPKICQEYLQKI</sequence>
<dbReference type="EMBL" id="PDCK01000043">
    <property type="protein sequence ID" value="PRQ32903.1"/>
    <property type="molecule type" value="Genomic_DNA"/>
</dbReference>